<accession>A0ABV3XRX1</accession>
<proteinExistence type="predicted"/>
<evidence type="ECO:0000256" key="1">
    <source>
        <dbReference type="SAM" id="Phobius"/>
    </source>
</evidence>
<evidence type="ECO:0008006" key="4">
    <source>
        <dbReference type="Google" id="ProtNLM"/>
    </source>
</evidence>
<keyword evidence="1" id="KW-0812">Transmembrane</keyword>
<dbReference type="Proteomes" id="UP001560019">
    <property type="component" value="Unassembled WGS sequence"/>
</dbReference>
<keyword evidence="1" id="KW-1133">Transmembrane helix</keyword>
<comment type="caution">
    <text evidence="2">The sequence shown here is derived from an EMBL/GenBank/DDBJ whole genome shotgun (WGS) entry which is preliminary data.</text>
</comment>
<protein>
    <recommendedName>
        <fullName evidence="4">DUF304 domain-containing protein</fullName>
    </recommendedName>
</protein>
<keyword evidence="1" id="KW-0472">Membrane</keyword>
<gene>
    <name evidence="2" type="ORF">Ga0609869_001172</name>
</gene>
<feature type="transmembrane region" description="Helical" evidence="1">
    <location>
        <begin position="55"/>
        <end position="73"/>
    </location>
</feature>
<dbReference type="RefSeq" id="WP_125405628.1">
    <property type="nucleotide sequence ID" value="NZ_JBEHHI010000001.1"/>
</dbReference>
<dbReference type="EMBL" id="JBEHHI010000001">
    <property type="protein sequence ID" value="MEX5727819.1"/>
    <property type="molecule type" value="Genomic_DNA"/>
</dbReference>
<evidence type="ECO:0000313" key="3">
    <source>
        <dbReference type="Proteomes" id="UP001560019"/>
    </source>
</evidence>
<name>A0ABV3XRX1_9RHOB</name>
<reference evidence="2 3" key="1">
    <citation type="submission" date="2024-06" db="EMBL/GenBank/DDBJ databases">
        <title>Genome of Rhodovulum iodosum, a marine photoferrotroph.</title>
        <authorList>
            <person name="Bianchini G."/>
            <person name="Nikeleit V."/>
            <person name="Kappler A."/>
            <person name="Bryce C."/>
            <person name="Sanchez-Baracaldo P."/>
        </authorList>
    </citation>
    <scope>NUCLEOTIDE SEQUENCE [LARGE SCALE GENOMIC DNA]</scope>
    <source>
        <strain evidence="2 3">UT/N1</strain>
    </source>
</reference>
<organism evidence="2 3">
    <name type="scientific">Rhodovulum iodosum</name>
    <dbReference type="NCBI Taxonomy" id="68291"/>
    <lineage>
        <taxon>Bacteria</taxon>
        <taxon>Pseudomonadati</taxon>
        <taxon>Pseudomonadota</taxon>
        <taxon>Alphaproteobacteria</taxon>
        <taxon>Rhodobacterales</taxon>
        <taxon>Paracoccaceae</taxon>
        <taxon>Rhodovulum</taxon>
    </lineage>
</organism>
<sequence length="144" mass="15559">MYETNVRAPLEPGETVLESFHADRRVYIRDHVILAAIGAVGTMGVLALMGNPDWWVGSIAAVAAIAVRGFYLASEDVHARWDLTQDRLLGPQGRAVRLDQVAKLNSLGSAIQIVTKGGDKHLMKYLADKPAAKARLEAVTGVAR</sequence>
<keyword evidence="3" id="KW-1185">Reference proteome</keyword>
<feature type="transmembrane region" description="Helical" evidence="1">
    <location>
        <begin position="32"/>
        <end position="49"/>
    </location>
</feature>
<evidence type="ECO:0000313" key="2">
    <source>
        <dbReference type="EMBL" id="MEX5727819.1"/>
    </source>
</evidence>